<dbReference type="AlphaFoldDB" id="A0A914WCV7"/>
<sequence length="421" mass="47688">MVHLNIATMVFVPMVFKCGLNTLEPTKDCPHPGISHELLSFLLESMGATHRLIPIRNKTATKGFRLSSDNGTDPFPVGVLKDLQDGKYDMIGFEYEFSLLKANHFNYSYPMQQSSLVFLMKKSKFSFFSRMLLVYKVFHWKVYMVIIGTLAAMVLGLIAARNLLSERPFNASDMEAFIAQNLSGMYEQKVCSGKTLAVLFGLLTILITGLYQGCLLTQLLMPPVAHSFRDFDELIERVASKELTLVTDEEEHSFFEAIRASPVGDYQRLNNAVKMNPVKVFPDTASLLEQLKEDGYVFPCGAHRAKHLIQNECYLQKVVADGFENTWFGFLFTKNSPYISRFNEALIAAQTYAHYVEEKYEKLSDKCTREEKRAVKVGIDPLSLLSLTGLFALLLVGTITGSACFLYELISRQWRRSYVVL</sequence>
<feature type="transmembrane region" description="Helical" evidence="1">
    <location>
        <begin position="140"/>
        <end position="160"/>
    </location>
</feature>
<keyword evidence="2" id="KW-0732">Signal</keyword>
<reference evidence="4" key="1">
    <citation type="submission" date="2022-11" db="UniProtKB">
        <authorList>
            <consortium name="WormBaseParasite"/>
        </authorList>
    </citation>
    <scope>IDENTIFICATION</scope>
</reference>
<keyword evidence="1" id="KW-1133">Transmembrane helix</keyword>
<organism evidence="3 4">
    <name type="scientific">Plectus sambesii</name>
    <dbReference type="NCBI Taxonomy" id="2011161"/>
    <lineage>
        <taxon>Eukaryota</taxon>
        <taxon>Metazoa</taxon>
        <taxon>Ecdysozoa</taxon>
        <taxon>Nematoda</taxon>
        <taxon>Chromadorea</taxon>
        <taxon>Plectida</taxon>
        <taxon>Plectina</taxon>
        <taxon>Plectoidea</taxon>
        <taxon>Plectidae</taxon>
        <taxon>Plectus</taxon>
    </lineage>
</organism>
<dbReference type="WBParaSite" id="PSAMB.scaffold3892size16512.g22896.t1">
    <property type="protein sequence ID" value="PSAMB.scaffold3892size16512.g22896.t1"/>
    <property type="gene ID" value="PSAMB.scaffold3892size16512.g22896"/>
</dbReference>
<dbReference type="SUPFAM" id="SSF53850">
    <property type="entry name" value="Periplasmic binding protein-like II"/>
    <property type="match status" value="1"/>
</dbReference>
<feature type="chain" id="PRO_5037297907" evidence="2">
    <location>
        <begin position="18"/>
        <end position="421"/>
    </location>
</feature>
<evidence type="ECO:0000313" key="4">
    <source>
        <dbReference type="WBParaSite" id="PSAMB.scaffold3892size16512.g22896.t1"/>
    </source>
</evidence>
<evidence type="ECO:0000256" key="1">
    <source>
        <dbReference type="SAM" id="Phobius"/>
    </source>
</evidence>
<dbReference type="InterPro" id="IPR040128">
    <property type="entry name" value="T25E4.2-like"/>
</dbReference>
<accession>A0A914WCV7</accession>
<feature type="transmembrane region" description="Helical" evidence="1">
    <location>
        <begin position="195"/>
        <end position="213"/>
    </location>
</feature>
<proteinExistence type="predicted"/>
<feature type="signal peptide" evidence="2">
    <location>
        <begin position="1"/>
        <end position="17"/>
    </location>
</feature>
<dbReference type="PANTHER" id="PTHR22714:SF7">
    <property type="entry name" value="SOLUTE-BINDING PROTEIN FAMILY 3_N-TERMINAL DOMAIN-CONTAINING PROTEIN"/>
    <property type="match status" value="1"/>
</dbReference>
<dbReference type="PANTHER" id="PTHR22714">
    <property type="entry name" value="PROTEIN CBG02446-RELATED"/>
    <property type="match status" value="1"/>
</dbReference>
<evidence type="ECO:0000256" key="2">
    <source>
        <dbReference type="SAM" id="SignalP"/>
    </source>
</evidence>
<keyword evidence="1" id="KW-0812">Transmembrane</keyword>
<dbReference type="Proteomes" id="UP000887566">
    <property type="component" value="Unplaced"/>
</dbReference>
<feature type="transmembrane region" description="Helical" evidence="1">
    <location>
        <begin position="382"/>
        <end position="407"/>
    </location>
</feature>
<protein>
    <submittedName>
        <fullName evidence="4">Ionotropic glutamate receptor C-terminal domain-containing protein</fullName>
    </submittedName>
</protein>
<evidence type="ECO:0000313" key="3">
    <source>
        <dbReference type="Proteomes" id="UP000887566"/>
    </source>
</evidence>
<keyword evidence="3" id="KW-1185">Reference proteome</keyword>
<keyword evidence="1" id="KW-0472">Membrane</keyword>
<dbReference type="Gene3D" id="3.40.190.10">
    <property type="entry name" value="Periplasmic binding protein-like II"/>
    <property type="match status" value="3"/>
</dbReference>
<name>A0A914WCV7_9BILA</name>